<dbReference type="AlphaFoldDB" id="A0A9W6VPU6"/>
<evidence type="ECO:0008006" key="4">
    <source>
        <dbReference type="Google" id="ProtNLM"/>
    </source>
</evidence>
<sequence length="97" mass="10371">MGTRLSPKDYGAAPPYGEESPGPLDLDQGFRLTGQCLREEWMRFCDGGIDQARETAARIAGARPIVLPGVGHEVPEPVGNEIAVQIRALVDTPSRAA</sequence>
<gene>
    <name evidence="2" type="ORF">Airi01_034710</name>
</gene>
<proteinExistence type="predicted"/>
<feature type="region of interest" description="Disordered" evidence="1">
    <location>
        <begin position="1"/>
        <end position="25"/>
    </location>
</feature>
<reference evidence="2" key="1">
    <citation type="submission" date="2023-03" db="EMBL/GenBank/DDBJ databases">
        <title>Actinoallomurus iriomotensis NBRC 103681.</title>
        <authorList>
            <person name="Ichikawa N."/>
            <person name="Sato H."/>
            <person name="Tonouchi N."/>
        </authorList>
    </citation>
    <scope>NUCLEOTIDE SEQUENCE</scope>
    <source>
        <strain evidence="2">NBRC 103681</strain>
    </source>
</reference>
<organism evidence="2 3">
    <name type="scientific">Actinoallomurus iriomotensis</name>
    <dbReference type="NCBI Taxonomy" id="478107"/>
    <lineage>
        <taxon>Bacteria</taxon>
        <taxon>Bacillati</taxon>
        <taxon>Actinomycetota</taxon>
        <taxon>Actinomycetes</taxon>
        <taxon>Streptosporangiales</taxon>
        <taxon>Thermomonosporaceae</taxon>
        <taxon>Actinoallomurus</taxon>
    </lineage>
</organism>
<evidence type="ECO:0000256" key="1">
    <source>
        <dbReference type="SAM" id="MobiDB-lite"/>
    </source>
</evidence>
<protein>
    <recommendedName>
        <fullName evidence="4">Alpha/beta hydrolase</fullName>
    </recommendedName>
</protein>
<dbReference type="Proteomes" id="UP001165135">
    <property type="component" value="Unassembled WGS sequence"/>
</dbReference>
<accession>A0A9W6VPU6</accession>
<evidence type="ECO:0000313" key="3">
    <source>
        <dbReference type="Proteomes" id="UP001165135"/>
    </source>
</evidence>
<dbReference type="EMBL" id="BSTJ01000003">
    <property type="protein sequence ID" value="GLY75204.1"/>
    <property type="molecule type" value="Genomic_DNA"/>
</dbReference>
<name>A0A9W6VPU6_9ACTN</name>
<evidence type="ECO:0000313" key="2">
    <source>
        <dbReference type="EMBL" id="GLY75204.1"/>
    </source>
</evidence>
<comment type="caution">
    <text evidence="2">The sequence shown here is derived from an EMBL/GenBank/DDBJ whole genome shotgun (WGS) entry which is preliminary data.</text>
</comment>